<keyword evidence="4" id="KW-0418">Kinase</keyword>
<feature type="transmembrane region" description="Helical" evidence="2">
    <location>
        <begin position="316"/>
        <end position="339"/>
    </location>
</feature>
<dbReference type="InterPro" id="IPR018391">
    <property type="entry name" value="PQQ_b-propeller_rpt"/>
</dbReference>
<dbReference type="InterPro" id="IPR011047">
    <property type="entry name" value="Quinoprotein_ADH-like_sf"/>
</dbReference>
<keyword evidence="2" id="KW-0472">Membrane</keyword>
<evidence type="ECO:0000313" key="5">
    <source>
        <dbReference type="Proteomes" id="UP000555407"/>
    </source>
</evidence>
<gene>
    <name evidence="4" type="ORF">BJY22_002094</name>
</gene>
<feature type="domain" description="Pyrrolo-quinoline quinone repeat" evidence="3">
    <location>
        <begin position="428"/>
        <end position="575"/>
    </location>
</feature>
<keyword evidence="2" id="KW-0812">Transmembrane</keyword>
<protein>
    <submittedName>
        <fullName evidence="4">Putative metal-dependent HD superfamily phosphohydrolase/outer membrane protein assembly factor BamB/dolichol kinase</fullName>
    </submittedName>
</protein>
<dbReference type="InterPro" id="IPR015943">
    <property type="entry name" value="WD40/YVTN_repeat-like_dom_sf"/>
</dbReference>
<evidence type="ECO:0000313" key="4">
    <source>
        <dbReference type="EMBL" id="NIK56377.1"/>
    </source>
</evidence>
<evidence type="ECO:0000256" key="1">
    <source>
        <dbReference type="SAM" id="MobiDB-lite"/>
    </source>
</evidence>
<dbReference type="EMBL" id="JAASRO010000001">
    <property type="protein sequence ID" value="NIK56377.1"/>
    <property type="molecule type" value="Genomic_DNA"/>
</dbReference>
<keyword evidence="4" id="KW-0378">Hydrolase</keyword>
<dbReference type="SUPFAM" id="SSF50998">
    <property type="entry name" value="Quinoprotein alcohol dehydrogenase-like"/>
    <property type="match status" value="1"/>
</dbReference>
<dbReference type="Pfam" id="PF13360">
    <property type="entry name" value="PQQ_2"/>
    <property type="match status" value="1"/>
</dbReference>
<dbReference type="SUPFAM" id="SSF109604">
    <property type="entry name" value="HD-domain/PDEase-like"/>
    <property type="match status" value="1"/>
</dbReference>
<dbReference type="GO" id="GO:0016301">
    <property type="term" value="F:kinase activity"/>
    <property type="evidence" value="ECO:0007669"/>
    <property type="project" value="UniProtKB-KW"/>
</dbReference>
<evidence type="ECO:0000256" key="2">
    <source>
        <dbReference type="SAM" id="Phobius"/>
    </source>
</evidence>
<accession>A0A7X5V9D7</accession>
<keyword evidence="5" id="KW-1185">Reference proteome</keyword>
<organism evidence="4 5">
    <name type="scientific">Kribbella shirazensis</name>
    <dbReference type="NCBI Taxonomy" id="1105143"/>
    <lineage>
        <taxon>Bacteria</taxon>
        <taxon>Bacillati</taxon>
        <taxon>Actinomycetota</taxon>
        <taxon>Actinomycetes</taxon>
        <taxon>Propionibacteriales</taxon>
        <taxon>Kribbellaceae</taxon>
        <taxon>Kribbella</taxon>
    </lineage>
</organism>
<dbReference type="Proteomes" id="UP000555407">
    <property type="component" value="Unassembled WGS sequence"/>
</dbReference>
<dbReference type="InterPro" id="IPR002372">
    <property type="entry name" value="PQQ_rpt_dom"/>
</dbReference>
<dbReference type="AlphaFoldDB" id="A0A7X5V9D7"/>
<dbReference type="Gene3D" id="1.10.3210.10">
    <property type="entry name" value="Hypothetical protein af1432"/>
    <property type="match status" value="1"/>
</dbReference>
<sequence length="738" mass="79753">MAGLRELWSDVVPDAEALGDDLVRRYGEKWRVAYRERYLIDVLGALESLEQLCTDPVAVRLAAWFHRAEHAKRNTAREDAEASAQLAEELLPRYGVNPVRTAEVARLVRLTGGDPPPTTPGTRPEEAAGGNGDVLLDAVGAVVAGPRYSTFASEVRRDSRFDAKVRQEEIRAMLASERIYRTDLAHERYEAAARANLEAELGLLEQLTPSIWRGWQRAGLAMLAVPTALVAFAAAAVSIGLPWRLPALKSDPKWQAILMAALAAAAVAVLWWAVRRTDRKARTVTAGPVAIGLVSLVVILFHIPPENGVAGVGQRVPLLVITAVLLVLASIAAFFATRFSSGIPVNRGQMLAGTGAVVVVVLATVLVIYPIQRNYLLAANELLDDQHQPAGPAVSSVVDGATLWTRPSRLYRAETEATAHGIATAAGRGTVEMIDPATGKTRWRYLRADTDDEPNLKALDGGHQLLLRYDDRAPIVLDAATGKRTAGWPDRTRDNDIEHADPLVTGKTVSKGSDKLYGTNVDGSNRWTYEPGRCTSMSATATPSMAVVDLGRSCGDTPDQLVGLDLKNGKQRWIRDGSLGDLMAVGDLVVGHDDGDGKPGQVIAVDPRSGDVRWRSEIPREWTCPLRMERTADRVVLLSCPSEALRSTQTVVRFLDAATGATVSTAQVSTPSGLRYVVTTDGRIFVPHPENNVCRIAKVTAAAVEYVELARPIDCRRGVDAAGNLLLVRSRDSLIALR</sequence>
<keyword evidence="4" id="KW-0808">Transferase</keyword>
<feature type="region of interest" description="Disordered" evidence="1">
    <location>
        <begin position="110"/>
        <end position="130"/>
    </location>
</feature>
<dbReference type="GO" id="GO:0016787">
    <property type="term" value="F:hydrolase activity"/>
    <property type="evidence" value="ECO:0007669"/>
    <property type="project" value="UniProtKB-KW"/>
</dbReference>
<dbReference type="PANTHER" id="PTHR21174:SF0">
    <property type="entry name" value="HD PHOSPHOHYDROLASE FAMILY PROTEIN-RELATED"/>
    <property type="match status" value="1"/>
</dbReference>
<dbReference type="PANTHER" id="PTHR21174">
    <property type="match status" value="1"/>
</dbReference>
<feature type="transmembrane region" description="Helical" evidence="2">
    <location>
        <begin position="286"/>
        <end position="304"/>
    </location>
</feature>
<dbReference type="Gene3D" id="2.130.10.10">
    <property type="entry name" value="YVTN repeat-like/Quinoprotein amine dehydrogenase"/>
    <property type="match status" value="1"/>
</dbReference>
<comment type="caution">
    <text evidence="4">The sequence shown here is derived from an EMBL/GenBank/DDBJ whole genome shotgun (WGS) entry which is preliminary data.</text>
</comment>
<proteinExistence type="predicted"/>
<feature type="transmembrane region" description="Helical" evidence="2">
    <location>
        <begin position="220"/>
        <end position="242"/>
    </location>
</feature>
<name>A0A7X5V9D7_9ACTN</name>
<feature type="transmembrane region" description="Helical" evidence="2">
    <location>
        <begin position="351"/>
        <end position="371"/>
    </location>
</feature>
<dbReference type="SMART" id="SM00564">
    <property type="entry name" value="PQQ"/>
    <property type="match status" value="4"/>
</dbReference>
<dbReference type="InterPro" id="IPR009218">
    <property type="entry name" value="HD_phosphohydro"/>
</dbReference>
<evidence type="ECO:0000259" key="3">
    <source>
        <dbReference type="Pfam" id="PF13360"/>
    </source>
</evidence>
<keyword evidence="2" id="KW-1133">Transmembrane helix</keyword>
<feature type="transmembrane region" description="Helical" evidence="2">
    <location>
        <begin position="254"/>
        <end position="274"/>
    </location>
</feature>
<dbReference type="RefSeq" id="WP_167205692.1">
    <property type="nucleotide sequence ID" value="NZ_JAASRO010000001.1"/>
</dbReference>
<reference evidence="4 5" key="1">
    <citation type="submission" date="2020-03" db="EMBL/GenBank/DDBJ databases">
        <title>Sequencing the genomes of 1000 actinobacteria strains.</title>
        <authorList>
            <person name="Klenk H.-P."/>
        </authorList>
    </citation>
    <scope>NUCLEOTIDE SEQUENCE [LARGE SCALE GENOMIC DNA]</scope>
    <source>
        <strain evidence="4 5">DSM 45490</strain>
    </source>
</reference>